<keyword evidence="2" id="KW-0812">Transmembrane</keyword>
<dbReference type="InParanoid" id="D8SY60"/>
<dbReference type="AlphaFoldDB" id="D8SY60"/>
<dbReference type="Gramene" id="EFJ10644">
    <property type="protein sequence ID" value="EFJ10644"/>
    <property type="gene ID" value="SELMODRAFT_426991"/>
</dbReference>
<evidence type="ECO:0000313" key="3">
    <source>
        <dbReference type="EMBL" id="EFJ10644.1"/>
    </source>
</evidence>
<sequence>MAAFLLLFQGLRSSLLFAVLVPLLLALDSEAIRSRAPKVSMRSLFLAVNLLVITLFAMGRAAQNPSSDQSSRALVVHDDANAAIAHIIPEGGNEFDILVVSSSSFGDYPGEELKELEFCGAGGSLALVVTSQGDPELLDSNHCRDMVPAPPLCDELPPETPVEVESPVVISPGKIKKKRKKARKSPPVSSNPGRGEVATNAMVTVGVDRLLDCSMDDFNRACSAIIKLHRKEWQLR</sequence>
<feature type="transmembrane region" description="Helical" evidence="2">
    <location>
        <begin position="39"/>
        <end position="59"/>
    </location>
</feature>
<feature type="transmembrane region" description="Helical" evidence="2">
    <location>
        <begin position="6"/>
        <end position="27"/>
    </location>
</feature>
<feature type="region of interest" description="Disordered" evidence="1">
    <location>
        <begin position="174"/>
        <end position="196"/>
    </location>
</feature>
<keyword evidence="2" id="KW-0472">Membrane</keyword>
<evidence type="ECO:0000256" key="2">
    <source>
        <dbReference type="SAM" id="Phobius"/>
    </source>
</evidence>
<reference evidence="3 4" key="1">
    <citation type="journal article" date="2011" name="Science">
        <title>The Selaginella genome identifies genetic changes associated with the evolution of vascular plants.</title>
        <authorList>
            <person name="Banks J.A."/>
            <person name="Nishiyama T."/>
            <person name="Hasebe M."/>
            <person name="Bowman J.L."/>
            <person name="Gribskov M."/>
            <person name="dePamphilis C."/>
            <person name="Albert V.A."/>
            <person name="Aono N."/>
            <person name="Aoyama T."/>
            <person name="Ambrose B.A."/>
            <person name="Ashton N.W."/>
            <person name="Axtell M.J."/>
            <person name="Barker E."/>
            <person name="Barker M.S."/>
            <person name="Bennetzen J.L."/>
            <person name="Bonawitz N.D."/>
            <person name="Chapple C."/>
            <person name="Cheng C."/>
            <person name="Correa L.G."/>
            <person name="Dacre M."/>
            <person name="DeBarry J."/>
            <person name="Dreyer I."/>
            <person name="Elias M."/>
            <person name="Engstrom E.M."/>
            <person name="Estelle M."/>
            <person name="Feng L."/>
            <person name="Finet C."/>
            <person name="Floyd S.K."/>
            <person name="Frommer W.B."/>
            <person name="Fujita T."/>
            <person name="Gramzow L."/>
            <person name="Gutensohn M."/>
            <person name="Harholt J."/>
            <person name="Hattori M."/>
            <person name="Heyl A."/>
            <person name="Hirai T."/>
            <person name="Hiwatashi Y."/>
            <person name="Ishikawa M."/>
            <person name="Iwata M."/>
            <person name="Karol K.G."/>
            <person name="Koehler B."/>
            <person name="Kolukisaoglu U."/>
            <person name="Kubo M."/>
            <person name="Kurata T."/>
            <person name="Lalonde S."/>
            <person name="Li K."/>
            <person name="Li Y."/>
            <person name="Litt A."/>
            <person name="Lyons E."/>
            <person name="Manning G."/>
            <person name="Maruyama T."/>
            <person name="Michael T.P."/>
            <person name="Mikami K."/>
            <person name="Miyazaki S."/>
            <person name="Morinaga S."/>
            <person name="Murata T."/>
            <person name="Mueller-Roeber B."/>
            <person name="Nelson D.R."/>
            <person name="Obara M."/>
            <person name="Oguri Y."/>
            <person name="Olmstead R.G."/>
            <person name="Onodera N."/>
            <person name="Petersen B.L."/>
            <person name="Pils B."/>
            <person name="Prigge M."/>
            <person name="Rensing S.A."/>
            <person name="Riano-Pachon D.M."/>
            <person name="Roberts A.W."/>
            <person name="Sato Y."/>
            <person name="Scheller H.V."/>
            <person name="Schulz B."/>
            <person name="Schulz C."/>
            <person name="Shakirov E.V."/>
            <person name="Shibagaki N."/>
            <person name="Shinohara N."/>
            <person name="Shippen D.E."/>
            <person name="Soerensen I."/>
            <person name="Sotooka R."/>
            <person name="Sugimoto N."/>
            <person name="Sugita M."/>
            <person name="Sumikawa N."/>
            <person name="Tanurdzic M."/>
            <person name="Theissen G."/>
            <person name="Ulvskov P."/>
            <person name="Wakazuki S."/>
            <person name="Weng J.K."/>
            <person name="Willats W.W."/>
            <person name="Wipf D."/>
            <person name="Wolf P.G."/>
            <person name="Yang L."/>
            <person name="Zimmer A.D."/>
            <person name="Zhu Q."/>
            <person name="Mitros T."/>
            <person name="Hellsten U."/>
            <person name="Loque D."/>
            <person name="Otillar R."/>
            <person name="Salamov A."/>
            <person name="Schmutz J."/>
            <person name="Shapiro H."/>
            <person name="Lindquist E."/>
            <person name="Lucas S."/>
            <person name="Rokhsar D."/>
            <person name="Grigoriev I.V."/>
        </authorList>
    </citation>
    <scope>NUCLEOTIDE SEQUENCE [LARGE SCALE GENOMIC DNA]</scope>
</reference>
<name>D8SY60_SELML</name>
<evidence type="ECO:0000313" key="4">
    <source>
        <dbReference type="Proteomes" id="UP000001514"/>
    </source>
</evidence>
<organism evidence="4">
    <name type="scientific">Selaginella moellendorffii</name>
    <name type="common">Spikemoss</name>
    <dbReference type="NCBI Taxonomy" id="88036"/>
    <lineage>
        <taxon>Eukaryota</taxon>
        <taxon>Viridiplantae</taxon>
        <taxon>Streptophyta</taxon>
        <taxon>Embryophyta</taxon>
        <taxon>Tracheophyta</taxon>
        <taxon>Lycopodiopsida</taxon>
        <taxon>Selaginellales</taxon>
        <taxon>Selaginellaceae</taxon>
        <taxon>Selaginella</taxon>
    </lineage>
</organism>
<dbReference type="EMBL" id="GL377652">
    <property type="protein sequence ID" value="EFJ10644.1"/>
    <property type="molecule type" value="Genomic_DNA"/>
</dbReference>
<keyword evidence="4" id="KW-1185">Reference proteome</keyword>
<dbReference type="HOGENOM" id="CLU_1177127_0_0_1"/>
<feature type="compositionally biased region" description="Basic residues" evidence="1">
    <location>
        <begin position="174"/>
        <end position="184"/>
    </location>
</feature>
<proteinExistence type="predicted"/>
<dbReference type="KEGG" id="smo:SELMODRAFT_426991"/>
<accession>D8SY60</accession>
<protein>
    <submittedName>
        <fullName evidence="3">Uncharacterized protein</fullName>
    </submittedName>
</protein>
<dbReference type="Proteomes" id="UP000001514">
    <property type="component" value="Unassembled WGS sequence"/>
</dbReference>
<gene>
    <name evidence="3" type="ORF">SELMODRAFT_426991</name>
</gene>
<evidence type="ECO:0000256" key="1">
    <source>
        <dbReference type="SAM" id="MobiDB-lite"/>
    </source>
</evidence>
<keyword evidence="2" id="KW-1133">Transmembrane helix</keyword>